<protein>
    <submittedName>
        <fullName evidence="2">Uncharacterized protein</fullName>
    </submittedName>
</protein>
<organism evidence="2 3">
    <name type="scientific">Enterococcus faecalis ERV63</name>
    <dbReference type="NCBI Taxonomy" id="1134793"/>
    <lineage>
        <taxon>Bacteria</taxon>
        <taxon>Bacillati</taxon>
        <taxon>Bacillota</taxon>
        <taxon>Bacilli</taxon>
        <taxon>Lactobacillales</taxon>
        <taxon>Enterococcaceae</taxon>
        <taxon>Enterococcus</taxon>
    </lineage>
</organism>
<dbReference type="Proteomes" id="UP000004117">
    <property type="component" value="Unassembled WGS sequence"/>
</dbReference>
<keyword evidence="1" id="KW-1133">Transmembrane helix</keyword>
<dbReference type="EMBL" id="ALZR01000040">
    <property type="protein sequence ID" value="EJV17603.1"/>
    <property type="molecule type" value="Genomic_DNA"/>
</dbReference>
<accession>A0AAV3GLD2</accession>
<dbReference type="AlphaFoldDB" id="A0AAV3GLD2"/>
<keyword evidence="1" id="KW-0472">Membrane</keyword>
<proteinExistence type="predicted"/>
<keyword evidence="1" id="KW-0812">Transmembrane</keyword>
<sequence length="67" mass="7957">MKNHEGSWTFSKDFTINKKQADQYNKRSVDHKVKNLHWLKYLMAFLILVILGTVCYILGKKKGKMRL</sequence>
<gene>
    <name evidence="2" type="ORF">HMPREF1336_01449</name>
</gene>
<comment type="caution">
    <text evidence="2">The sequence shown here is derived from an EMBL/GenBank/DDBJ whole genome shotgun (WGS) entry which is preliminary data.</text>
</comment>
<reference evidence="2 3" key="1">
    <citation type="submission" date="2012-04" db="EMBL/GenBank/DDBJ databases">
        <authorList>
            <person name="Weinstock G."/>
            <person name="Sodergren E."/>
            <person name="Lobos E.A."/>
            <person name="Fulton L."/>
            <person name="Fulton R."/>
            <person name="Courtney L."/>
            <person name="Fronick C."/>
            <person name="O'Laughlin M."/>
            <person name="Godfrey J."/>
            <person name="Wilson R.M."/>
            <person name="Miner T."/>
            <person name="Farmer C."/>
            <person name="Delehaunty K."/>
            <person name="Cordes M."/>
            <person name="Minx P."/>
            <person name="Tomlinson C."/>
            <person name="Chen J."/>
            <person name="Wollam A."/>
            <person name="Pepin K.H."/>
            <person name="Bhonagiri V."/>
            <person name="Zhang X."/>
            <person name="Suruliraj S."/>
            <person name="Warren W."/>
            <person name="Mitreva M."/>
            <person name="Mardis E.R."/>
            <person name="Wilson R.K."/>
        </authorList>
    </citation>
    <scope>NUCLEOTIDE SEQUENCE [LARGE SCALE GENOMIC DNA]</scope>
    <source>
        <strain evidence="2 3">ERV63</strain>
    </source>
</reference>
<evidence type="ECO:0000256" key="1">
    <source>
        <dbReference type="SAM" id="Phobius"/>
    </source>
</evidence>
<name>A0AAV3GLD2_ENTFL</name>
<feature type="transmembrane region" description="Helical" evidence="1">
    <location>
        <begin position="38"/>
        <end position="59"/>
    </location>
</feature>
<evidence type="ECO:0000313" key="2">
    <source>
        <dbReference type="EMBL" id="EJV17603.1"/>
    </source>
</evidence>
<evidence type="ECO:0000313" key="3">
    <source>
        <dbReference type="Proteomes" id="UP000004117"/>
    </source>
</evidence>